<sequence length="99" mass="11722">MGVGNRRNHQMGVGNQRNRQMEQDLIGVGHRNLEHQKVMNLMEQDLIGVGHRNREYQKVMNLMERVHQMNQRNLVLGLMVLVRKELDQMASHQMEHQLE</sequence>
<protein>
    <submittedName>
        <fullName evidence="1">Unnamed protein product</fullName>
    </submittedName>
</protein>
<dbReference type="Proteomes" id="UP001165063">
    <property type="component" value="Unassembled WGS sequence"/>
</dbReference>
<accession>A0A9W6TA07</accession>
<comment type="caution">
    <text evidence="1">The sequence shown here is derived from an EMBL/GenBank/DDBJ whole genome shotgun (WGS) entry which is preliminary data.</text>
</comment>
<name>A0A9W6TA07_AMBMO</name>
<keyword evidence="2" id="KW-1185">Reference proteome</keyword>
<organism evidence="1 2">
    <name type="scientific">Ambrosiozyma monospora</name>
    <name type="common">Yeast</name>
    <name type="synonym">Endomycopsis monosporus</name>
    <dbReference type="NCBI Taxonomy" id="43982"/>
    <lineage>
        <taxon>Eukaryota</taxon>
        <taxon>Fungi</taxon>
        <taxon>Dikarya</taxon>
        <taxon>Ascomycota</taxon>
        <taxon>Saccharomycotina</taxon>
        <taxon>Pichiomycetes</taxon>
        <taxon>Pichiales</taxon>
        <taxon>Pichiaceae</taxon>
        <taxon>Ambrosiozyma</taxon>
    </lineage>
</organism>
<evidence type="ECO:0000313" key="1">
    <source>
        <dbReference type="EMBL" id="GME83709.1"/>
    </source>
</evidence>
<dbReference type="EMBL" id="BSXU01016675">
    <property type="protein sequence ID" value="GME83709.1"/>
    <property type="molecule type" value="Genomic_DNA"/>
</dbReference>
<dbReference type="AlphaFoldDB" id="A0A9W6TA07"/>
<evidence type="ECO:0000313" key="2">
    <source>
        <dbReference type="Proteomes" id="UP001165063"/>
    </source>
</evidence>
<proteinExistence type="predicted"/>
<reference evidence="1" key="1">
    <citation type="submission" date="2023-04" db="EMBL/GenBank/DDBJ databases">
        <title>Ambrosiozyma monospora NBRC 1965.</title>
        <authorList>
            <person name="Ichikawa N."/>
            <person name="Sato H."/>
            <person name="Tonouchi N."/>
        </authorList>
    </citation>
    <scope>NUCLEOTIDE SEQUENCE</scope>
    <source>
        <strain evidence="1">NBRC 1965</strain>
    </source>
</reference>
<gene>
    <name evidence="1" type="ORF">Amon01_001010000</name>
</gene>